<keyword evidence="3" id="KW-1185">Reference proteome</keyword>
<sequence length="295" mass="33156">MPHVIEVSEEPKPRFEDLPRELLEEILSLMPTRSLVVASQTSKYIHDIATYILSRRLRRVLHTEGYRLIFEGYVAEDSLSHPYNHCEYTGLHLGPESTAPAIKLISQPLFNYNDSETEEGEEEVNPLPKLYTHYTPTPFDSSYENSVPNSIASTTVTVDSGDLFTQVCVSGSLIKRGSVIPVFDTFFRVRRDWLDRACEGKDGGVVWVGLGEDVGVRLKARGRRVVGPAVHSGVRGREEEPAVEYTIDYESLVVRATYLLEMVEKKKPASFFENLSLVSQTTTEMPALDAPVLVY</sequence>
<organism evidence="2 3">
    <name type="scientific">Orbilia ellipsospora</name>
    <dbReference type="NCBI Taxonomy" id="2528407"/>
    <lineage>
        <taxon>Eukaryota</taxon>
        <taxon>Fungi</taxon>
        <taxon>Dikarya</taxon>
        <taxon>Ascomycota</taxon>
        <taxon>Pezizomycotina</taxon>
        <taxon>Orbiliomycetes</taxon>
        <taxon>Orbiliales</taxon>
        <taxon>Orbiliaceae</taxon>
        <taxon>Orbilia</taxon>
    </lineage>
</organism>
<protein>
    <recommendedName>
        <fullName evidence="1">F-box domain-containing protein</fullName>
    </recommendedName>
</protein>
<dbReference type="Proteomes" id="UP001365542">
    <property type="component" value="Unassembled WGS sequence"/>
</dbReference>
<dbReference type="EMBL" id="JAVHJO010000002">
    <property type="protein sequence ID" value="KAK6542886.1"/>
    <property type="molecule type" value="Genomic_DNA"/>
</dbReference>
<evidence type="ECO:0000259" key="1">
    <source>
        <dbReference type="PROSITE" id="PS50181"/>
    </source>
</evidence>
<dbReference type="InterPro" id="IPR036047">
    <property type="entry name" value="F-box-like_dom_sf"/>
</dbReference>
<dbReference type="PROSITE" id="PS50181">
    <property type="entry name" value="FBOX"/>
    <property type="match status" value="1"/>
</dbReference>
<dbReference type="InterPro" id="IPR001810">
    <property type="entry name" value="F-box_dom"/>
</dbReference>
<evidence type="ECO:0000313" key="3">
    <source>
        <dbReference type="Proteomes" id="UP001365542"/>
    </source>
</evidence>
<feature type="domain" description="F-box" evidence="1">
    <location>
        <begin position="12"/>
        <end position="60"/>
    </location>
</feature>
<reference evidence="2 3" key="1">
    <citation type="submission" date="2019-10" db="EMBL/GenBank/DDBJ databases">
        <authorList>
            <person name="Palmer J.M."/>
        </authorList>
    </citation>
    <scope>NUCLEOTIDE SEQUENCE [LARGE SCALE GENOMIC DNA]</scope>
    <source>
        <strain evidence="2 3">TWF694</strain>
    </source>
</reference>
<dbReference type="Gene3D" id="1.20.1280.50">
    <property type="match status" value="1"/>
</dbReference>
<comment type="caution">
    <text evidence="2">The sequence shown here is derived from an EMBL/GenBank/DDBJ whole genome shotgun (WGS) entry which is preliminary data.</text>
</comment>
<proteinExistence type="predicted"/>
<dbReference type="CDD" id="cd09917">
    <property type="entry name" value="F-box_SF"/>
    <property type="match status" value="1"/>
</dbReference>
<dbReference type="SMART" id="SM00256">
    <property type="entry name" value="FBOX"/>
    <property type="match status" value="1"/>
</dbReference>
<accession>A0AAV9XMZ4</accession>
<dbReference type="SUPFAM" id="SSF81383">
    <property type="entry name" value="F-box domain"/>
    <property type="match status" value="1"/>
</dbReference>
<dbReference type="Pfam" id="PF00646">
    <property type="entry name" value="F-box"/>
    <property type="match status" value="1"/>
</dbReference>
<name>A0AAV9XMZ4_9PEZI</name>
<dbReference type="AlphaFoldDB" id="A0AAV9XMZ4"/>
<gene>
    <name evidence="2" type="ORF">TWF694_006825</name>
</gene>
<evidence type="ECO:0000313" key="2">
    <source>
        <dbReference type="EMBL" id="KAK6542886.1"/>
    </source>
</evidence>